<evidence type="ECO:0000259" key="2">
    <source>
        <dbReference type="Pfam" id="PF07290"/>
    </source>
</evidence>
<reference evidence="4 5" key="1">
    <citation type="journal article" date="2016" name="Sci. Rep.">
        <title>Genomic and phenotypic characterization of the species Acinetobacter venetianus.</title>
        <authorList>
            <person name="Fondi M."/>
            <person name="Maida I."/>
            <person name="Perrin E."/>
            <person name="Orlandini V."/>
            <person name="La Torre L."/>
            <person name="Bosi E."/>
            <person name="Negroni A."/>
            <person name="Zanaroli G."/>
            <person name="Fava F."/>
            <person name="Decorosi F."/>
            <person name="Giovannetti L."/>
            <person name="Viti C."/>
            <person name="Vaneechoutte M."/>
            <person name="Dijkshoorn L."/>
            <person name="Fani R."/>
        </authorList>
    </citation>
    <scope>NUCLEOTIDE SEQUENCE [LARGE SCALE GENOMIC DNA]</scope>
    <source>
        <strain evidence="4 5">LUH13518</strain>
    </source>
</reference>
<keyword evidence="1" id="KW-0812">Transmembrane</keyword>
<feature type="domain" description="Inner membrane protein YqiJ N-terminal" evidence="3">
    <location>
        <begin position="11"/>
        <end position="128"/>
    </location>
</feature>
<keyword evidence="1" id="KW-1133">Transmembrane helix</keyword>
<evidence type="ECO:0000313" key="4">
    <source>
        <dbReference type="EMBL" id="KXZ72733.1"/>
    </source>
</evidence>
<dbReference type="RefSeq" id="WP_061523769.1">
    <property type="nucleotide sequence ID" value="NZ_JRHX01000020.1"/>
</dbReference>
<proteinExistence type="predicted"/>
<gene>
    <name evidence="4" type="primary">yqiJ_1</name>
    <name evidence="4" type="ORF">AVENLUH13518_00310</name>
</gene>
<accession>A0A150I0P0</accession>
<dbReference type="InterPro" id="IPR048376">
    <property type="entry name" value="YqiJ_N"/>
</dbReference>
<dbReference type="AlphaFoldDB" id="A0A150I0P0"/>
<evidence type="ECO:0000313" key="5">
    <source>
        <dbReference type="Proteomes" id="UP000075544"/>
    </source>
</evidence>
<comment type="caution">
    <text evidence="4">The sequence shown here is derived from an EMBL/GenBank/DDBJ whole genome shotgun (WGS) entry which is preliminary data.</text>
</comment>
<dbReference type="InterPro" id="IPR010840">
    <property type="entry name" value="YqiJ_OB"/>
</dbReference>
<feature type="domain" description="Inner membrane protein YqiJ OB-fold" evidence="2">
    <location>
        <begin position="151"/>
        <end position="212"/>
    </location>
</feature>
<sequence length="214" mass="23997">MIWDLLIHPSNIVFSIALLLCLFIGMLEVILLLFGGSSSFIDQFLPDSLTDVDHADVSIDQPENLFTQLLEWLYLGKVPLLVWLIIFLTVYALTGLIIQDIFFNFTEHYLSAWIIAPACLFLSMPIVRFSAALISKIIPKDETTAIHTDDLIGRTAHIVLGEARPNSPAQAKVKDQFGQTHYVLVEPEQDIVFQQGQDVILTQRTKIGFQAIAS</sequence>
<feature type="transmembrane region" description="Helical" evidence="1">
    <location>
        <begin position="80"/>
        <end position="98"/>
    </location>
</feature>
<dbReference type="Pfam" id="PF21001">
    <property type="entry name" value="YqiJ_N"/>
    <property type="match status" value="1"/>
</dbReference>
<evidence type="ECO:0000259" key="3">
    <source>
        <dbReference type="Pfam" id="PF21001"/>
    </source>
</evidence>
<dbReference type="Proteomes" id="UP000075544">
    <property type="component" value="Unassembled WGS sequence"/>
</dbReference>
<organism evidence="4 5">
    <name type="scientific">Acinetobacter venetianus</name>
    <dbReference type="NCBI Taxonomy" id="52133"/>
    <lineage>
        <taxon>Bacteria</taxon>
        <taxon>Pseudomonadati</taxon>
        <taxon>Pseudomonadota</taxon>
        <taxon>Gammaproteobacteria</taxon>
        <taxon>Moraxellales</taxon>
        <taxon>Moraxellaceae</taxon>
        <taxon>Acinetobacter</taxon>
    </lineage>
</organism>
<dbReference type="PATRIC" id="fig|52133.19.peg.332"/>
<protein>
    <submittedName>
        <fullName evidence="4">Inner membrane protein YqiJ</fullName>
    </submittedName>
</protein>
<name>A0A150I0P0_9GAMM</name>
<evidence type="ECO:0000256" key="1">
    <source>
        <dbReference type="SAM" id="Phobius"/>
    </source>
</evidence>
<feature type="transmembrane region" description="Helical" evidence="1">
    <location>
        <begin position="110"/>
        <end position="131"/>
    </location>
</feature>
<dbReference type="EMBL" id="JRHX01000020">
    <property type="protein sequence ID" value="KXZ72733.1"/>
    <property type="molecule type" value="Genomic_DNA"/>
</dbReference>
<keyword evidence="1" id="KW-0472">Membrane</keyword>
<feature type="transmembrane region" description="Helical" evidence="1">
    <location>
        <begin position="12"/>
        <end position="34"/>
    </location>
</feature>
<dbReference type="Pfam" id="PF07290">
    <property type="entry name" value="YqiJ_OB"/>
    <property type="match status" value="1"/>
</dbReference>